<accession>A0AAV4DZ37</accession>
<evidence type="ECO:0000259" key="1">
    <source>
        <dbReference type="Pfam" id="PF13843"/>
    </source>
</evidence>
<evidence type="ECO:0000313" key="2">
    <source>
        <dbReference type="EMBL" id="GFO49297.1"/>
    </source>
</evidence>
<comment type="caution">
    <text evidence="2">The sequence shown here is derived from an EMBL/GenBank/DDBJ whole genome shotgun (WGS) entry which is preliminary data.</text>
</comment>
<protein>
    <recommendedName>
        <fullName evidence="1">PiggyBac transposable element-derived protein domain-containing protein</fullName>
    </recommendedName>
</protein>
<gene>
    <name evidence="2" type="ORF">PoB_007580200</name>
</gene>
<feature type="domain" description="PiggyBac transposable element-derived protein" evidence="1">
    <location>
        <begin position="16"/>
        <end position="115"/>
    </location>
</feature>
<proteinExistence type="predicted"/>
<name>A0AAV4DZ37_9GAST</name>
<dbReference type="InterPro" id="IPR029526">
    <property type="entry name" value="PGBD"/>
</dbReference>
<dbReference type="Pfam" id="PF13843">
    <property type="entry name" value="DDE_Tnp_1_7"/>
    <property type="match status" value="1"/>
</dbReference>
<organism evidence="2 3">
    <name type="scientific">Plakobranchus ocellatus</name>
    <dbReference type="NCBI Taxonomy" id="259542"/>
    <lineage>
        <taxon>Eukaryota</taxon>
        <taxon>Metazoa</taxon>
        <taxon>Spiralia</taxon>
        <taxon>Lophotrochozoa</taxon>
        <taxon>Mollusca</taxon>
        <taxon>Gastropoda</taxon>
        <taxon>Heterobranchia</taxon>
        <taxon>Euthyneura</taxon>
        <taxon>Panpulmonata</taxon>
        <taxon>Sacoglossa</taxon>
        <taxon>Placobranchoidea</taxon>
        <taxon>Plakobranchidae</taxon>
        <taxon>Plakobranchus</taxon>
    </lineage>
</organism>
<sequence>MHKQLCRGKNSEKYTPSATLNTREWKPLIPVDILEFLTLLIMIGIDKCPDLNDFWSNSFEFYTPVYHTIMTLPEFLMIYSTMLHAAPPRSAGKEKIESFINLWIKKFQSVFILSKS</sequence>
<keyword evidence="3" id="KW-1185">Reference proteome</keyword>
<dbReference type="AlphaFoldDB" id="A0AAV4DZ37"/>
<reference evidence="2 3" key="1">
    <citation type="journal article" date="2021" name="Elife">
        <title>Chloroplast acquisition without the gene transfer in kleptoplastic sea slugs, Plakobranchus ocellatus.</title>
        <authorList>
            <person name="Maeda T."/>
            <person name="Takahashi S."/>
            <person name="Yoshida T."/>
            <person name="Shimamura S."/>
            <person name="Takaki Y."/>
            <person name="Nagai Y."/>
            <person name="Toyoda A."/>
            <person name="Suzuki Y."/>
            <person name="Arimoto A."/>
            <person name="Ishii H."/>
            <person name="Satoh N."/>
            <person name="Nishiyama T."/>
            <person name="Hasebe M."/>
            <person name="Maruyama T."/>
            <person name="Minagawa J."/>
            <person name="Obokata J."/>
            <person name="Shigenobu S."/>
        </authorList>
    </citation>
    <scope>NUCLEOTIDE SEQUENCE [LARGE SCALE GENOMIC DNA]</scope>
</reference>
<dbReference type="EMBL" id="BLXT01008462">
    <property type="protein sequence ID" value="GFO49297.1"/>
    <property type="molecule type" value="Genomic_DNA"/>
</dbReference>
<evidence type="ECO:0000313" key="3">
    <source>
        <dbReference type="Proteomes" id="UP000735302"/>
    </source>
</evidence>
<dbReference type="Proteomes" id="UP000735302">
    <property type="component" value="Unassembled WGS sequence"/>
</dbReference>